<feature type="region of interest" description="Disordered" evidence="8">
    <location>
        <begin position="267"/>
        <end position="360"/>
    </location>
</feature>
<dbReference type="InParanoid" id="A9UYM9"/>
<organism evidence="10 11">
    <name type="scientific">Monosiga brevicollis</name>
    <name type="common">Choanoflagellate</name>
    <dbReference type="NCBI Taxonomy" id="81824"/>
    <lineage>
        <taxon>Eukaryota</taxon>
        <taxon>Choanoflagellata</taxon>
        <taxon>Craspedida</taxon>
        <taxon>Salpingoecidae</taxon>
        <taxon>Monosiga</taxon>
    </lineage>
</organism>
<dbReference type="OMA" id="RALQKWH"/>
<evidence type="ECO:0000256" key="4">
    <source>
        <dbReference type="ARBA" id="ARBA00022728"/>
    </source>
</evidence>
<keyword evidence="6" id="KW-0539">Nucleus</keyword>
<keyword evidence="3" id="KW-0507">mRNA processing</keyword>
<dbReference type="Pfam" id="PF07842">
    <property type="entry name" value="GCFC"/>
    <property type="match status" value="1"/>
</dbReference>
<feature type="region of interest" description="Disordered" evidence="8">
    <location>
        <begin position="90"/>
        <end position="229"/>
    </location>
</feature>
<comment type="subcellular location">
    <subcellularLocation>
        <location evidence="1">Nucleus</location>
    </subcellularLocation>
</comment>
<keyword evidence="4" id="KW-0747">Spliceosome</keyword>
<dbReference type="FunCoup" id="A9UYM9">
    <property type="interactions" value="1278"/>
</dbReference>
<dbReference type="PANTHER" id="PTHR23329">
    <property type="entry name" value="TUFTELIN-INTERACTING PROTEIN 11-RELATED"/>
    <property type="match status" value="1"/>
</dbReference>
<proteinExistence type="inferred from homology"/>
<evidence type="ECO:0000256" key="7">
    <source>
        <dbReference type="SAM" id="Coils"/>
    </source>
</evidence>
<keyword evidence="5" id="KW-0508">mRNA splicing</keyword>
<dbReference type="RefSeq" id="XP_001745661.1">
    <property type="nucleotide sequence ID" value="XM_001745609.1"/>
</dbReference>
<dbReference type="InterPro" id="IPR045211">
    <property type="entry name" value="TFP11/STIP/Ntr1"/>
</dbReference>
<comment type="similarity">
    <text evidence="2">Belongs to the TFP11/STIP family.</text>
</comment>
<dbReference type="Proteomes" id="UP000001357">
    <property type="component" value="Unassembled WGS sequence"/>
</dbReference>
<accession>A9UYM9</accession>
<sequence>MSLRSRTGYSVHPAPSQQSQRAKTTGCGSARARKTPHVFVAAFVSAYPPGTSVMSSEEEVERFEVTDWDVNNEFNPNRRHRKLSKKQAIYGVFDESGDEDNGQDRRDAGRPGFGSQSASASLAMQFVASSSHQMDTGGDSSADENQDNDTRTDEPPPRANRPHASERPRAANAARPSGSRSRAGPPPPGQLQQPRTTPAPAAAPSSSSVSAGYSQFRSDTSGRQRLDRDFAAFEKHSKGIGMKLLAKMGWKPGKGLGVAEQGISSPIEVNSNRRRNQGLQDQGERTEQSRRDFGEKEDSEDEEIREFREARQQWRRDDPAAGSKSRRKAPRKQYKYTTAEDLLQTRGPEAPAEGTAPAPGIKIIDMTGPSQRVIDSTSGVSQNLSGDQRPVYASVDGQVPMPELQHNVNLLVSMAETELMRLDMRVKQEEQQLRALREEKEEMNTKLTSETRHLETVAALLTALAPLEEAGPKLDVDATLATFTELRTTHGRAYQALGCPAILKSALEPALIRRLQTWRPLQEPDRYVATFAQARLELLYEDRFRSSALPKEVEMEEYEHLLWVTFLPRLRTAIMADWDPRTNSEAAALNTVLEAWSPVLPGWLLEHVLRQLVLPRVQRAVEEWDPRTDPVPIHLWLAPLVEVLGAAPLEAVYPTLRYKLMSCLQAWTVTDGSALAMLAPWKNVWSTTDMSAFVQRAILPRIVAGLKAVAVDPSNQDLSVVRAVLAWQDLLGGPATLIPLLVRHLLPKLLRTLCQWLVQPGVQFPEVMKWYQGWKALLPAAVLAEPTVKREFMAMLKLINLAVSDAARLPQAVSETLKRSETLAAGPTTTPAESRSAGSAPASKLPPPPPAARVVTMRDLVQDVAARHGIDYVPKPGAQTPDGQPIFQFGRAQLYIQRDVIFMRPPGADRFKPVSLDDIEQYATHLMHPYATQLPFHSGATGSFNATGCCCTYGDAPTNLPASTRRPYPADESICCAINGGGDDPHNPASCSNYDWVGCASDISAAYSECKSCITPNDDDPADGNQCYDCFAKVFDAAGASLAQCCPCIWRLAQQLDQPDLEIDC</sequence>
<evidence type="ECO:0000256" key="8">
    <source>
        <dbReference type="SAM" id="MobiDB-lite"/>
    </source>
</evidence>
<protein>
    <recommendedName>
        <fullName evidence="9">G-patch domain-containing protein</fullName>
    </recommendedName>
</protein>
<evidence type="ECO:0000256" key="5">
    <source>
        <dbReference type="ARBA" id="ARBA00023187"/>
    </source>
</evidence>
<feature type="region of interest" description="Disordered" evidence="8">
    <location>
        <begin position="818"/>
        <end position="852"/>
    </location>
</feature>
<feature type="compositionally biased region" description="Basic and acidic residues" evidence="8">
    <location>
        <begin position="305"/>
        <end position="319"/>
    </location>
</feature>
<dbReference type="GO" id="GO:0071008">
    <property type="term" value="C:U2-type post-mRNA release spliceosomal complex"/>
    <property type="evidence" value="ECO:0000318"/>
    <property type="project" value="GO_Central"/>
</dbReference>
<evidence type="ECO:0000256" key="1">
    <source>
        <dbReference type="ARBA" id="ARBA00004123"/>
    </source>
</evidence>
<dbReference type="Pfam" id="PF12457">
    <property type="entry name" value="TIP_N"/>
    <property type="match status" value="1"/>
</dbReference>
<feature type="coiled-coil region" evidence="7">
    <location>
        <begin position="412"/>
        <end position="453"/>
    </location>
</feature>
<feature type="compositionally biased region" description="Polar residues" evidence="8">
    <location>
        <begin position="114"/>
        <end position="134"/>
    </location>
</feature>
<dbReference type="InterPro" id="IPR022159">
    <property type="entry name" value="STIP/TFIP11_N"/>
</dbReference>
<dbReference type="EMBL" id="CH991550">
    <property type="protein sequence ID" value="EDQ89632.1"/>
    <property type="molecule type" value="Genomic_DNA"/>
</dbReference>
<dbReference type="KEGG" id="mbr:MONBRDRAFT_7972"/>
<evidence type="ECO:0000256" key="3">
    <source>
        <dbReference type="ARBA" id="ARBA00022664"/>
    </source>
</evidence>
<feature type="compositionally biased region" description="Basic and acidic residues" evidence="8">
    <location>
        <begin position="282"/>
        <end position="296"/>
    </location>
</feature>
<dbReference type="InterPro" id="IPR000467">
    <property type="entry name" value="G_patch_dom"/>
</dbReference>
<feature type="compositionally biased region" description="Low complexity" evidence="8">
    <location>
        <begin position="347"/>
        <end position="360"/>
    </location>
</feature>
<feature type="compositionally biased region" description="Low complexity" evidence="8">
    <location>
        <begin position="170"/>
        <end position="183"/>
    </location>
</feature>
<gene>
    <name evidence="10" type="ORF">MONBRDRAFT_7972</name>
</gene>
<evidence type="ECO:0000313" key="10">
    <source>
        <dbReference type="EMBL" id="EDQ89632.1"/>
    </source>
</evidence>
<dbReference type="InterPro" id="IPR022783">
    <property type="entry name" value="GCFC_dom"/>
</dbReference>
<dbReference type="PROSITE" id="PS50174">
    <property type="entry name" value="G_PATCH"/>
    <property type="match status" value="1"/>
</dbReference>
<reference evidence="10 11" key="1">
    <citation type="journal article" date="2008" name="Nature">
        <title>The genome of the choanoflagellate Monosiga brevicollis and the origin of metazoans.</title>
        <authorList>
            <consortium name="JGI Sequencing"/>
            <person name="King N."/>
            <person name="Westbrook M.J."/>
            <person name="Young S.L."/>
            <person name="Kuo A."/>
            <person name="Abedin M."/>
            <person name="Chapman J."/>
            <person name="Fairclough S."/>
            <person name="Hellsten U."/>
            <person name="Isogai Y."/>
            <person name="Letunic I."/>
            <person name="Marr M."/>
            <person name="Pincus D."/>
            <person name="Putnam N."/>
            <person name="Rokas A."/>
            <person name="Wright K.J."/>
            <person name="Zuzow R."/>
            <person name="Dirks W."/>
            <person name="Good M."/>
            <person name="Goodstein D."/>
            <person name="Lemons D."/>
            <person name="Li W."/>
            <person name="Lyons J.B."/>
            <person name="Morris A."/>
            <person name="Nichols S."/>
            <person name="Richter D.J."/>
            <person name="Salamov A."/>
            <person name="Bork P."/>
            <person name="Lim W.A."/>
            <person name="Manning G."/>
            <person name="Miller W.T."/>
            <person name="McGinnis W."/>
            <person name="Shapiro H."/>
            <person name="Tjian R."/>
            <person name="Grigoriev I.V."/>
            <person name="Rokhsar D."/>
        </authorList>
    </citation>
    <scope>NUCLEOTIDE SEQUENCE [LARGE SCALE GENOMIC DNA]</scope>
    <source>
        <strain evidence="11">MX1 / ATCC 50154</strain>
    </source>
</reference>
<dbReference type="GO" id="GO:0003676">
    <property type="term" value="F:nucleic acid binding"/>
    <property type="evidence" value="ECO:0007669"/>
    <property type="project" value="InterPro"/>
</dbReference>
<evidence type="ECO:0000256" key="2">
    <source>
        <dbReference type="ARBA" id="ARBA00010900"/>
    </source>
</evidence>
<dbReference type="SMART" id="SM00443">
    <property type="entry name" value="G_patch"/>
    <property type="match status" value="1"/>
</dbReference>
<dbReference type="eggNOG" id="KOG2184">
    <property type="taxonomic scope" value="Eukaryota"/>
</dbReference>
<dbReference type="STRING" id="81824.A9UYM9"/>
<feature type="compositionally biased region" description="Basic and acidic residues" evidence="8">
    <location>
        <begin position="220"/>
        <end position="229"/>
    </location>
</feature>
<feature type="region of interest" description="Disordered" evidence="8">
    <location>
        <begin position="1"/>
        <end position="31"/>
    </location>
</feature>
<evidence type="ECO:0000313" key="11">
    <source>
        <dbReference type="Proteomes" id="UP000001357"/>
    </source>
</evidence>
<evidence type="ECO:0000259" key="9">
    <source>
        <dbReference type="PROSITE" id="PS50174"/>
    </source>
</evidence>
<dbReference type="Pfam" id="PF01585">
    <property type="entry name" value="G-patch"/>
    <property type="match status" value="1"/>
</dbReference>
<dbReference type="AlphaFoldDB" id="A9UYM9"/>
<dbReference type="GeneID" id="5890758"/>
<dbReference type="GO" id="GO:0000390">
    <property type="term" value="P:spliceosomal complex disassembly"/>
    <property type="evidence" value="ECO:0000318"/>
    <property type="project" value="GO_Central"/>
</dbReference>
<keyword evidence="7" id="KW-0175">Coiled coil</keyword>
<feature type="compositionally biased region" description="Low complexity" evidence="8">
    <location>
        <begin position="190"/>
        <end position="211"/>
    </location>
</feature>
<keyword evidence="11" id="KW-1185">Reference proteome</keyword>
<evidence type="ECO:0000256" key="6">
    <source>
        <dbReference type="ARBA" id="ARBA00023242"/>
    </source>
</evidence>
<feature type="domain" description="G-patch" evidence="9">
    <location>
        <begin position="237"/>
        <end position="284"/>
    </location>
</feature>
<feature type="compositionally biased region" description="Basic residues" evidence="8">
    <location>
        <begin position="324"/>
        <end position="334"/>
    </location>
</feature>
<feature type="compositionally biased region" description="Polar residues" evidence="8">
    <location>
        <begin position="15"/>
        <end position="27"/>
    </location>
</feature>
<name>A9UYM9_MONBE</name>
<dbReference type="PANTHER" id="PTHR23329:SF1">
    <property type="entry name" value="TUFTELIN-INTERACTING PROTEIN 11"/>
    <property type="match status" value="1"/>
</dbReference>